<evidence type="ECO:0000259" key="5">
    <source>
        <dbReference type="PROSITE" id="PS50931"/>
    </source>
</evidence>
<evidence type="ECO:0000313" key="6">
    <source>
        <dbReference type="EMBL" id="SHL95514.1"/>
    </source>
</evidence>
<dbReference type="GO" id="GO:0003700">
    <property type="term" value="F:DNA-binding transcription factor activity"/>
    <property type="evidence" value="ECO:0007669"/>
    <property type="project" value="InterPro"/>
</dbReference>
<sequence length="298" mass="33774">MEIRNIISFMKIAETNSFSKAATALGYTQSNVTMQIKQLESELGTILFDRIGKQTTLTENGRVFAKYAMEILTSVDNAKLALTNSLVPCGEIKIGILESLCITYMPEIINRFHLAYPAVNTIIKIGTFEELSFLLNTNQIDLLWTFDDPITNENWIKEFEYPNQICILAAPSNNILLEKEVSLASFTDETFIFTENDCSYRNAFQQLLTSSKIPYNTFMEIGNTEIIKKFVASGLCLSVLPEFTIQSELSLGTIQVVRLPEFQLVMYGQVFYHKNKWISPAMKAFLAELPLHLNKPCI</sequence>
<evidence type="ECO:0000256" key="2">
    <source>
        <dbReference type="ARBA" id="ARBA00023015"/>
    </source>
</evidence>
<comment type="similarity">
    <text evidence="1">Belongs to the LysR transcriptional regulatory family.</text>
</comment>
<keyword evidence="4" id="KW-0804">Transcription</keyword>
<dbReference type="AlphaFoldDB" id="A0A1M7EUQ9"/>
<dbReference type="SUPFAM" id="SSF53850">
    <property type="entry name" value="Periplasmic binding protein-like II"/>
    <property type="match status" value="1"/>
</dbReference>
<dbReference type="InterPro" id="IPR036388">
    <property type="entry name" value="WH-like_DNA-bd_sf"/>
</dbReference>
<dbReference type="Gene3D" id="3.40.190.290">
    <property type="match status" value="1"/>
</dbReference>
<proteinExistence type="inferred from homology"/>
<dbReference type="Pfam" id="PF03466">
    <property type="entry name" value="LysR_substrate"/>
    <property type="match status" value="1"/>
</dbReference>
<evidence type="ECO:0000256" key="4">
    <source>
        <dbReference type="ARBA" id="ARBA00023163"/>
    </source>
</evidence>
<dbReference type="SUPFAM" id="SSF46785">
    <property type="entry name" value="Winged helix' DNA-binding domain"/>
    <property type="match status" value="1"/>
</dbReference>
<feature type="domain" description="HTH lysR-type" evidence="5">
    <location>
        <begin position="1"/>
        <end position="58"/>
    </location>
</feature>
<name>A0A1M7EUQ9_9FIRM</name>
<dbReference type="CDD" id="cd05466">
    <property type="entry name" value="PBP2_LTTR_substrate"/>
    <property type="match status" value="1"/>
</dbReference>
<evidence type="ECO:0000313" key="7">
    <source>
        <dbReference type="Proteomes" id="UP000184038"/>
    </source>
</evidence>
<dbReference type="PANTHER" id="PTHR30126">
    <property type="entry name" value="HTH-TYPE TRANSCRIPTIONAL REGULATOR"/>
    <property type="match status" value="1"/>
</dbReference>
<dbReference type="GO" id="GO:0000976">
    <property type="term" value="F:transcription cis-regulatory region binding"/>
    <property type="evidence" value="ECO:0007669"/>
    <property type="project" value="TreeGrafter"/>
</dbReference>
<evidence type="ECO:0000256" key="1">
    <source>
        <dbReference type="ARBA" id="ARBA00009437"/>
    </source>
</evidence>
<dbReference type="Proteomes" id="UP000184038">
    <property type="component" value="Unassembled WGS sequence"/>
</dbReference>
<keyword evidence="3 6" id="KW-0238">DNA-binding</keyword>
<dbReference type="InterPro" id="IPR005119">
    <property type="entry name" value="LysR_subst-bd"/>
</dbReference>
<reference evidence="6 7" key="1">
    <citation type="submission" date="2016-11" db="EMBL/GenBank/DDBJ databases">
        <authorList>
            <person name="Jaros S."/>
            <person name="Januszkiewicz K."/>
            <person name="Wedrychowicz H."/>
        </authorList>
    </citation>
    <scope>NUCLEOTIDE SEQUENCE [LARGE SCALE GENOMIC DNA]</scope>
    <source>
        <strain evidence="6 7">DSM 15930</strain>
    </source>
</reference>
<dbReference type="PANTHER" id="PTHR30126:SF100">
    <property type="entry name" value="LYSR-FAMILY TRANSCRIPTIONAL REGULATOR"/>
    <property type="match status" value="1"/>
</dbReference>
<dbReference type="FunFam" id="1.10.10.10:FF:000001">
    <property type="entry name" value="LysR family transcriptional regulator"/>
    <property type="match status" value="1"/>
</dbReference>
<keyword evidence="2" id="KW-0805">Transcription regulation</keyword>
<dbReference type="PROSITE" id="PS50931">
    <property type="entry name" value="HTH_LYSR"/>
    <property type="match status" value="1"/>
</dbReference>
<gene>
    <name evidence="6" type="ORF">SAMN02746066_00207</name>
</gene>
<accession>A0A1M7EUQ9</accession>
<protein>
    <submittedName>
        <fullName evidence="6">DNA-binding transcriptional regulator, LysR family</fullName>
    </submittedName>
</protein>
<keyword evidence="7" id="KW-1185">Reference proteome</keyword>
<dbReference type="RefSeq" id="WP_073281847.1">
    <property type="nucleotide sequence ID" value="NZ_FRCP01000005.1"/>
</dbReference>
<dbReference type="InterPro" id="IPR036390">
    <property type="entry name" value="WH_DNA-bd_sf"/>
</dbReference>
<dbReference type="Pfam" id="PF00126">
    <property type="entry name" value="HTH_1"/>
    <property type="match status" value="1"/>
</dbReference>
<evidence type="ECO:0000256" key="3">
    <source>
        <dbReference type="ARBA" id="ARBA00023125"/>
    </source>
</evidence>
<dbReference type="STRING" id="1120996.SAMN02746066_00207"/>
<dbReference type="Gene3D" id="1.10.10.10">
    <property type="entry name" value="Winged helix-like DNA-binding domain superfamily/Winged helix DNA-binding domain"/>
    <property type="match status" value="1"/>
</dbReference>
<dbReference type="PRINTS" id="PR00039">
    <property type="entry name" value="HTHLYSR"/>
</dbReference>
<dbReference type="EMBL" id="FRCP01000005">
    <property type="protein sequence ID" value="SHL95514.1"/>
    <property type="molecule type" value="Genomic_DNA"/>
</dbReference>
<organism evidence="6 7">
    <name type="scientific">Anaerosporobacter mobilis DSM 15930</name>
    <dbReference type="NCBI Taxonomy" id="1120996"/>
    <lineage>
        <taxon>Bacteria</taxon>
        <taxon>Bacillati</taxon>
        <taxon>Bacillota</taxon>
        <taxon>Clostridia</taxon>
        <taxon>Lachnospirales</taxon>
        <taxon>Lachnospiraceae</taxon>
        <taxon>Anaerosporobacter</taxon>
    </lineage>
</organism>
<dbReference type="InterPro" id="IPR000847">
    <property type="entry name" value="LysR_HTH_N"/>
</dbReference>